<dbReference type="Gene3D" id="1.10.10.10">
    <property type="entry name" value="Winged helix-like DNA-binding domain superfamily/Winged helix DNA-binding domain"/>
    <property type="match status" value="1"/>
</dbReference>
<dbReference type="EMBL" id="LOCQ01000057">
    <property type="protein sequence ID" value="OBV38475.1"/>
    <property type="molecule type" value="Genomic_DNA"/>
</dbReference>
<evidence type="ECO:0000313" key="5">
    <source>
        <dbReference type="EMBL" id="OBV38475.1"/>
    </source>
</evidence>
<dbReference type="SMART" id="SM00895">
    <property type="entry name" value="FCD"/>
    <property type="match status" value="1"/>
</dbReference>
<dbReference type="SMART" id="SM00345">
    <property type="entry name" value="HTH_GNTR"/>
    <property type="match status" value="1"/>
</dbReference>
<evidence type="ECO:0000259" key="4">
    <source>
        <dbReference type="PROSITE" id="PS50949"/>
    </source>
</evidence>
<feature type="domain" description="HTH gntR-type" evidence="4">
    <location>
        <begin position="9"/>
        <end position="76"/>
    </location>
</feature>
<dbReference type="GO" id="GO:0003700">
    <property type="term" value="F:DNA-binding transcription factor activity"/>
    <property type="evidence" value="ECO:0007669"/>
    <property type="project" value="InterPro"/>
</dbReference>
<name>A0A1A7C152_9BURK</name>
<comment type="caution">
    <text evidence="5">The sequence shown here is derived from an EMBL/GenBank/DDBJ whole genome shotgun (WGS) entry which is preliminary data.</text>
</comment>
<evidence type="ECO:0000313" key="6">
    <source>
        <dbReference type="Proteomes" id="UP000092713"/>
    </source>
</evidence>
<organism evidence="5 6">
    <name type="scientific">Janthinobacterium psychrotolerans</name>
    <dbReference type="NCBI Taxonomy" id="1747903"/>
    <lineage>
        <taxon>Bacteria</taxon>
        <taxon>Pseudomonadati</taxon>
        <taxon>Pseudomonadota</taxon>
        <taxon>Betaproteobacteria</taxon>
        <taxon>Burkholderiales</taxon>
        <taxon>Oxalobacteraceae</taxon>
        <taxon>Janthinobacterium</taxon>
    </lineage>
</organism>
<protein>
    <submittedName>
        <fullName evidence="5">DNA-binding transcriptional regulator, GntR family</fullName>
    </submittedName>
</protein>
<dbReference type="SUPFAM" id="SSF46785">
    <property type="entry name" value="Winged helix' DNA-binding domain"/>
    <property type="match status" value="1"/>
</dbReference>
<evidence type="ECO:0000256" key="2">
    <source>
        <dbReference type="ARBA" id="ARBA00023125"/>
    </source>
</evidence>
<accession>A0A1A7C152</accession>
<dbReference type="InterPro" id="IPR008920">
    <property type="entry name" value="TF_FadR/GntR_C"/>
</dbReference>
<dbReference type="Pfam" id="PF00392">
    <property type="entry name" value="GntR"/>
    <property type="match status" value="1"/>
</dbReference>
<dbReference type="OrthoDB" id="8680857at2"/>
<dbReference type="PROSITE" id="PS50949">
    <property type="entry name" value="HTH_GNTR"/>
    <property type="match status" value="1"/>
</dbReference>
<dbReference type="PANTHER" id="PTHR43537">
    <property type="entry name" value="TRANSCRIPTIONAL REGULATOR, GNTR FAMILY"/>
    <property type="match status" value="1"/>
</dbReference>
<dbReference type="Pfam" id="PF07729">
    <property type="entry name" value="FCD"/>
    <property type="match status" value="1"/>
</dbReference>
<dbReference type="InterPro" id="IPR036390">
    <property type="entry name" value="WH_DNA-bd_sf"/>
</dbReference>
<dbReference type="RefSeq" id="WP_065308728.1">
    <property type="nucleotide sequence ID" value="NZ_LOCQ01000057.1"/>
</dbReference>
<dbReference type="PANTHER" id="PTHR43537:SF20">
    <property type="entry name" value="HTH-TYPE TRANSCRIPTIONAL REPRESSOR GLAR"/>
    <property type="match status" value="1"/>
</dbReference>
<dbReference type="InterPro" id="IPR000524">
    <property type="entry name" value="Tscrpt_reg_HTH_GntR"/>
</dbReference>
<keyword evidence="6" id="KW-1185">Reference proteome</keyword>
<dbReference type="Gene3D" id="1.20.120.530">
    <property type="entry name" value="GntR ligand-binding domain-like"/>
    <property type="match status" value="1"/>
</dbReference>
<keyword evidence="3" id="KW-0804">Transcription</keyword>
<gene>
    <name evidence="5" type="ORF">ASR47_100675</name>
</gene>
<dbReference type="AlphaFoldDB" id="A0A1A7C152"/>
<dbReference type="GO" id="GO:0003677">
    <property type="term" value="F:DNA binding"/>
    <property type="evidence" value="ECO:0007669"/>
    <property type="project" value="UniProtKB-KW"/>
</dbReference>
<sequence length="237" mass="26529">MGAKELMDVPVSERAFQLLRGKILRCEYEPGVKLKIDTLQRDLGVSSSPLREALSRLVVEGLVVSDERRGFSAAPVSVKDLRDVTRLRLMLDCEALAESIEHGDDQWEANIVTAFHWLSRIEGRHGEGPLTLDADWTVRHKDFHMALLAGCSSGKLMKLSSALFDQSERYRRLSIKHRVEPRHKAAEHGQMMEVVLSRNKAEAVALLHDHIFRTAENVAAVLGKLSSADLTTRGDSR</sequence>
<evidence type="ECO:0000256" key="3">
    <source>
        <dbReference type="ARBA" id="ARBA00023163"/>
    </source>
</evidence>
<dbReference type="InterPro" id="IPR011711">
    <property type="entry name" value="GntR_C"/>
</dbReference>
<reference evidence="5 6" key="1">
    <citation type="submission" date="2016-04" db="EMBL/GenBank/DDBJ databases">
        <title>Draft genome sequence of Janthinobacterium psychrotolerans sp. nov., isolated from freshwater sediments in Denmark.</title>
        <authorList>
            <person name="Gong X."/>
            <person name="Skrivergaard S."/>
            <person name="Korsgaard B.S."/>
            <person name="Schreiber L."/>
            <person name="Marshall I.P."/>
            <person name="Finster K."/>
            <person name="Schramm A."/>
        </authorList>
    </citation>
    <scope>NUCLEOTIDE SEQUENCE [LARGE SCALE GENOMIC DNA]</scope>
    <source>
        <strain evidence="5 6">S3-2</strain>
    </source>
</reference>
<evidence type="ECO:0000256" key="1">
    <source>
        <dbReference type="ARBA" id="ARBA00023015"/>
    </source>
</evidence>
<proteinExistence type="predicted"/>
<dbReference type="STRING" id="1747903.ASR47_100675"/>
<dbReference type="InterPro" id="IPR036388">
    <property type="entry name" value="WH-like_DNA-bd_sf"/>
</dbReference>
<dbReference type="SUPFAM" id="SSF48008">
    <property type="entry name" value="GntR ligand-binding domain-like"/>
    <property type="match status" value="1"/>
</dbReference>
<dbReference type="Proteomes" id="UP000092713">
    <property type="component" value="Unassembled WGS sequence"/>
</dbReference>
<keyword evidence="2 5" id="KW-0238">DNA-binding</keyword>
<keyword evidence="1" id="KW-0805">Transcription regulation</keyword>